<sequence length="84" mass="9213">MDWKEARAVPKSFTGGLRLKLHCRPSPRGRNGTAVESHIVVLITDSLQCEGLTHIQSSNVATEMEMHGIPTGGVPATRIQRHNK</sequence>
<protein>
    <submittedName>
        <fullName evidence="1">Uncharacterized protein</fullName>
    </submittedName>
</protein>
<organism evidence="1">
    <name type="scientific">Brassica cretica</name>
    <name type="common">Mustard</name>
    <dbReference type="NCBI Taxonomy" id="69181"/>
    <lineage>
        <taxon>Eukaryota</taxon>
        <taxon>Viridiplantae</taxon>
        <taxon>Streptophyta</taxon>
        <taxon>Embryophyta</taxon>
        <taxon>Tracheophyta</taxon>
        <taxon>Spermatophyta</taxon>
        <taxon>Magnoliopsida</taxon>
        <taxon>eudicotyledons</taxon>
        <taxon>Gunneridae</taxon>
        <taxon>Pentapetalae</taxon>
        <taxon>rosids</taxon>
        <taxon>malvids</taxon>
        <taxon>Brassicales</taxon>
        <taxon>Brassicaceae</taxon>
        <taxon>Brassiceae</taxon>
        <taxon>Brassica</taxon>
    </lineage>
</organism>
<reference evidence="1" key="1">
    <citation type="submission" date="2019-12" db="EMBL/GenBank/DDBJ databases">
        <title>Genome sequencing and annotation of Brassica cretica.</title>
        <authorList>
            <person name="Studholme D.J."/>
            <person name="Sarris P.F."/>
        </authorList>
    </citation>
    <scope>NUCLEOTIDE SEQUENCE</scope>
    <source>
        <strain evidence="1">PFS-102/07</strain>
        <tissue evidence="1">Leaf</tissue>
    </source>
</reference>
<dbReference type="EMBL" id="QGKY02000246">
    <property type="protein sequence ID" value="KAF2587590.1"/>
    <property type="molecule type" value="Genomic_DNA"/>
</dbReference>
<proteinExistence type="predicted"/>
<name>A0A8S9JYH9_BRACR</name>
<evidence type="ECO:0000313" key="1">
    <source>
        <dbReference type="EMBL" id="KAF2587590.1"/>
    </source>
</evidence>
<accession>A0A8S9JYH9</accession>
<dbReference type="AlphaFoldDB" id="A0A8S9JYH9"/>
<comment type="caution">
    <text evidence="1">The sequence shown here is derived from an EMBL/GenBank/DDBJ whole genome shotgun (WGS) entry which is preliminary data.</text>
</comment>
<gene>
    <name evidence="1" type="ORF">F2Q70_00035527</name>
</gene>